<dbReference type="Pfam" id="PF13188">
    <property type="entry name" value="PAS_8"/>
    <property type="match status" value="1"/>
</dbReference>
<evidence type="ECO:0000313" key="2">
    <source>
        <dbReference type="EMBL" id="SAK03328.1"/>
    </source>
</evidence>
<comment type="caution">
    <text evidence="2">The sequence shown here is derived from an EMBL/GenBank/DDBJ whole genome shotgun (WGS) entry which is preliminary data.</text>
</comment>
<gene>
    <name evidence="2" type="ORF">UA18_06039</name>
</gene>
<dbReference type="Gene3D" id="1.10.10.10">
    <property type="entry name" value="Winged helix-like DNA-binding domain superfamily/Winged helix DNA-binding domain"/>
    <property type="match status" value="1"/>
</dbReference>
<evidence type="ECO:0000313" key="3">
    <source>
        <dbReference type="Proteomes" id="UP000196218"/>
    </source>
</evidence>
<dbReference type="SMART" id="SM00421">
    <property type="entry name" value="HTH_LUXR"/>
    <property type="match status" value="1"/>
</dbReference>
<dbReference type="EMBL" id="FKJW01000006">
    <property type="protein sequence ID" value="SAK03328.1"/>
    <property type="molecule type" value="Genomic_DNA"/>
</dbReference>
<sequence>MTVRAACVGILSVPRVVPRYRPINDAGVEAASRTAQNVGAEMCAGTPNREPVADPRHSASQQHPQNWGCLLESIARHSFDGRAQSSGSNVRRRACANGGTGMTTIRSADESIAALYAAAVDPEQWHVALRALVALADARAANCFVHDARTGRFLEYRFTGYGSGWADAYASHYHSLDLAREVLMREPAGRMYPMHRFLPDSVIDRSEYYQDFYIREGLRYSCGGMRLEGDRRLILAVHRPVNHRPYDAHTVRELQRVLDHLPNVFRVRETAAQTHDRAPMLAAALDALPRAVIVVDDTLRVRYLNAAASALLGDSTELRVHADRLVASSPQVAPQLAQRVKDACAPPHVAAPQPLYALDRERRPTLEIQVVPLKPQLTASLDRDTRPLAMLLPRRPFRGAARPHAEGAPFALTPAEMAVASGIAGGLTPAEYAQRNGVRISTVRSQIKSIFAKTGARRIADLVALFGD</sequence>
<dbReference type="InterPro" id="IPR035965">
    <property type="entry name" value="PAS-like_dom_sf"/>
</dbReference>
<evidence type="ECO:0000259" key="1">
    <source>
        <dbReference type="PROSITE" id="PS50112"/>
    </source>
</evidence>
<proteinExistence type="predicted"/>
<dbReference type="SUPFAM" id="SSF55785">
    <property type="entry name" value="PYP-like sensor domain (PAS domain)"/>
    <property type="match status" value="1"/>
</dbReference>
<dbReference type="InterPro" id="IPR000792">
    <property type="entry name" value="Tscrpt_reg_LuxR_C"/>
</dbReference>
<dbReference type="PROSITE" id="PS50112">
    <property type="entry name" value="PAS"/>
    <property type="match status" value="1"/>
</dbReference>
<dbReference type="InterPro" id="IPR000014">
    <property type="entry name" value="PAS"/>
</dbReference>
<dbReference type="Gene3D" id="3.30.450.20">
    <property type="entry name" value="PAS domain"/>
    <property type="match status" value="1"/>
</dbReference>
<dbReference type="SUPFAM" id="SSF46894">
    <property type="entry name" value="C-terminal effector domain of the bipartite response regulators"/>
    <property type="match status" value="1"/>
</dbReference>
<dbReference type="InterPro" id="IPR016032">
    <property type="entry name" value="Sig_transdc_resp-reg_C-effctor"/>
</dbReference>
<dbReference type="AlphaFoldDB" id="A0ABD7LDR8"/>
<protein>
    <submittedName>
        <fullName evidence="2">LuxR family transcriptional regulator</fullName>
    </submittedName>
</protein>
<accession>A0ABD7LDR8</accession>
<reference evidence="2 3" key="1">
    <citation type="submission" date="2016-04" db="EMBL/GenBank/DDBJ databases">
        <authorList>
            <person name="Peeters C."/>
        </authorList>
    </citation>
    <scope>NUCLEOTIDE SEQUENCE [LARGE SCALE GENOMIC DNA]</scope>
    <source>
        <strain evidence="2">LMG 29311</strain>
    </source>
</reference>
<dbReference type="InterPro" id="IPR036388">
    <property type="entry name" value="WH-like_DNA-bd_sf"/>
</dbReference>
<organism evidence="2 3">
    <name type="scientific">Burkholderia multivorans</name>
    <dbReference type="NCBI Taxonomy" id="87883"/>
    <lineage>
        <taxon>Bacteria</taxon>
        <taxon>Pseudomonadati</taxon>
        <taxon>Pseudomonadota</taxon>
        <taxon>Betaproteobacteria</taxon>
        <taxon>Burkholderiales</taxon>
        <taxon>Burkholderiaceae</taxon>
        <taxon>Burkholderia</taxon>
        <taxon>Burkholderia cepacia complex</taxon>
    </lineage>
</organism>
<dbReference type="Proteomes" id="UP000196218">
    <property type="component" value="Unassembled WGS sequence"/>
</dbReference>
<name>A0ABD7LDR8_9BURK</name>
<feature type="domain" description="PAS" evidence="1">
    <location>
        <begin position="277"/>
        <end position="313"/>
    </location>
</feature>